<sequence length="185" mass="21611">MTSFDRSLEKIDLMKLLLFLMVFLVITFGFIFILIIPNVKEYRVLQAEYKRVLVHKTRVENLFLEREAELSKLKAENVHAIQAFKHTFAPAEFIRYAGKFFTNVSLVEVSKSDYKKEFVEYELNVTSTLKTPTNFYNFLEGLNRYNNIVQADFPIHLESNAQTISSTFKIKVYDLNATTKDSARK</sequence>
<dbReference type="EMBL" id="DLUG01000071">
    <property type="protein sequence ID" value="DAB36870.1"/>
    <property type="molecule type" value="Genomic_DNA"/>
</dbReference>
<evidence type="ECO:0008006" key="4">
    <source>
        <dbReference type="Google" id="ProtNLM"/>
    </source>
</evidence>
<gene>
    <name evidence="2" type="ORF">CFH80_02580</name>
</gene>
<dbReference type="STRING" id="366522.GCA_001548055_02258"/>
<dbReference type="RefSeq" id="WP_039672217.1">
    <property type="nucleotide sequence ID" value="NZ_AP014724.1"/>
</dbReference>
<keyword evidence="1" id="KW-1133">Transmembrane helix</keyword>
<evidence type="ECO:0000313" key="2">
    <source>
        <dbReference type="EMBL" id="DAB36870.1"/>
    </source>
</evidence>
<dbReference type="Proteomes" id="UP000231638">
    <property type="component" value="Unassembled WGS sequence"/>
</dbReference>
<dbReference type="AlphaFoldDB" id="A0A2D3WCR0"/>
<comment type="caution">
    <text evidence="2">The sequence shown here is derived from an EMBL/GenBank/DDBJ whole genome shotgun (WGS) entry which is preliminary data.</text>
</comment>
<evidence type="ECO:0000313" key="3">
    <source>
        <dbReference type="Proteomes" id="UP000231638"/>
    </source>
</evidence>
<keyword evidence="1" id="KW-0812">Transmembrane</keyword>
<protein>
    <recommendedName>
        <fullName evidence="4">Pilus assembly protein PilO</fullName>
    </recommendedName>
</protein>
<reference evidence="2 3" key="1">
    <citation type="journal article" date="2017" name="Front. Microbiol.">
        <title>Comparative Genomic Analysis of the Class Epsilonproteobacteria and Proposed Reclassification to Epsilonbacteraeota (phyl. nov.).</title>
        <authorList>
            <person name="Waite D.W."/>
            <person name="Vanwonterghem I."/>
            <person name="Rinke C."/>
            <person name="Parks D.H."/>
            <person name="Zhang Y."/>
            <person name="Takai K."/>
            <person name="Sievert S.M."/>
            <person name="Simon J."/>
            <person name="Campbell B.J."/>
            <person name="Hanson T.E."/>
            <person name="Woyke T."/>
            <person name="Klotz M.G."/>
            <person name="Hugenholtz P."/>
        </authorList>
    </citation>
    <scope>NUCLEOTIDE SEQUENCE [LARGE SCALE GENOMIC DNA]</scope>
    <source>
        <strain evidence="2">UBA11420</strain>
    </source>
</reference>
<keyword evidence="1" id="KW-0472">Membrane</keyword>
<feature type="transmembrane region" description="Helical" evidence="1">
    <location>
        <begin position="16"/>
        <end position="36"/>
    </location>
</feature>
<name>A0A2D3WCR0_9BACT</name>
<accession>A0A2D3WCR0</accession>
<evidence type="ECO:0000256" key="1">
    <source>
        <dbReference type="SAM" id="Phobius"/>
    </source>
</evidence>
<organism evidence="2 3">
    <name type="scientific">Sulfurospirillum cavolei</name>
    <dbReference type="NCBI Taxonomy" id="366522"/>
    <lineage>
        <taxon>Bacteria</taxon>
        <taxon>Pseudomonadati</taxon>
        <taxon>Campylobacterota</taxon>
        <taxon>Epsilonproteobacteria</taxon>
        <taxon>Campylobacterales</taxon>
        <taxon>Sulfurospirillaceae</taxon>
        <taxon>Sulfurospirillum</taxon>
    </lineage>
</organism>
<proteinExistence type="predicted"/>